<feature type="signal peptide" evidence="4">
    <location>
        <begin position="1"/>
        <end position="23"/>
    </location>
</feature>
<dbReference type="EMBL" id="JAUIZM010000002">
    <property type="protein sequence ID" value="KAK1395749.1"/>
    <property type="molecule type" value="Genomic_DNA"/>
</dbReference>
<evidence type="ECO:0000256" key="4">
    <source>
        <dbReference type="SAM" id="SignalP"/>
    </source>
</evidence>
<evidence type="ECO:0000259" key="5">
    <source>
        <dbReference type="Pfam" id="PF23598"/>
    </source>
</evidence>
<proteinExistence type="predicted"/>
<evidence type="ECO:0000313" key="7">
    <source>
        <dbReference type="Proteomes" id="UP001237642"/>
    </source>
</evidence>
<dbReference type="Pfam" id="PF23598">
    <property type="entry name" value="LRR_14"/>
    <property type="match status" value="1"/>
</dbReference>
<dbReference type="AlphaFoldDB" id="A0AAD8N3X9"/>
<dbReference type="Gene3D" id="3.80.10.10">
    <property type="entry name" value="Ribonuclease Inhibitor"/>
    <property type="match status" value="1"/>
</dbReference>
<dbReference type="PANTHER" id="PTHR48059">
    <property type="entry name" value="POLYGALACTURONASE INHIBITOR 1"/>
    <property type="match status" value="1"/>
</dbReference>
<keyword evidence="2" id="KW-0677">Repeat</keyword>
<dbReference type="PANTHER" id="PTHR48059:SF30">
    <property type="entry name" value="OS06G0587000 PROTEIN"/>
    <property type="match status" value="1"/>
</dbReference>
<reference evidence="6" key="1">
    <citation type="submission" date="2023-02" db="EMBL/GenBank/DDBJ databases">
        <title>Genome of toxic invasive species Heracleum sosnowskyi carries increased number of genes despite the absence of recent whole-genome duplications.</title>
        <authorList>
            <person name="Schelkunov M."/>
            <person name="Shtratnikova V."/>
            <person name="Makarenko M."/>
            <person name="Klepikova A."/>
            <person name="Omelchenko D."/>
            <person name="Novikova G."/>
            <person name="Obukhova E."/>
            <person name="Bogdanov V."/>
            <person name="Penin A."/>
            <person name="Logacheva M."/>
        </authorList>
    </citation>
    <scope>NUCLEOTIDE SEQUENCE</scope>
    <source>
        <strain evidence="6">Hsosn_3</strain>
        <tissue evidence="6">Leaf</tissue>
    </source>
</reference>
<dbReference type="SUPFAM" id="SSF52058">
    <property type="entry name" value="L domain-like"/>
    <property type="match status" value="1"/>
</dbReference>
<keyword evidence="7" id="KW-1185">Reference proteome</keyword>
<protein>
    <recommendedName>
        <fullName evidence="5">Disease resistance R13L4/SHOC-2-like LRR domain-containing protein</fullName>
    </recommendedName>
</protein>
<comment type="caution">
    <text evidence="6">The sequence shown here is derived from an EMBL/GenBank/DDBJ whole genome shotgun (WGS) entry which is preliminary data.</text>
</comment>
<organism evidence="6 7">
    <name type="scientific">Heracleum sosnowskyi</name>
    <dbReference type="NCBI Taxonomy" id="360622"/>
    <lineage>
        <taxon>Eukaryota</taxon>
        <taxon>Viridiplantae</taxon>
        <taxon>Streptophyta</taxon>
        <taxon>Embryophyta</taxon>
        <taxon>Tracheophyta</taxon>
        <taxon>Spermatophyta</taxon>
        <taxon>Magnoliopsida</taxon>
        <taxon>eudicotyledons</taxon>
        <taxon>Gunneridae</taxon>
        <taxon>Pentapetalae</taxon>
        <taxon>asterids</taxon>
        <taxon>campanulids</taxon>
        <taxon>Apiales</taxon>
        <taxon>Apiaceae</taxon>
        <taxon>Apioideae</taxon>
        <taxon>apioid superclade</taxon>
        <taxon>Tordylieae</taxon>
        <taxon>Tordyliinae</taxon>
        <taxon>Heracleum</taxon>
    </lineage>
</organism>
<evidence type="ECO:0000256" key="1">
    <source>
        <dbReference type="ARBA" id="ARBA00004196"/>
    </source>
</evidence>
<dbReference type="Proteomes" id="UP001237642">
    <property type="component" value="Unassembled WGS sequence"/>
</dbReference>
<feature type="domain" description="Disease resistance R13L4/SHOC-2-like LRR" evidence="5">
    <location>
        <begin position="101"/>
        <end position="212"/>
    </location>
</feature>
<sequence>MAASLSHARLLLLLVFTNSICYSEQLTSSQAQTLRKIQSLLNNPVLLRTWNDNTDFCNTEPTSSVTVVCYEDSITQLHIIGERGAPPLPRNFSIDSFFATLVELPSIKVLTLVSIGLRGQLPGTISQLEMLEILNISSNFFRGAIPQELSKLRKLQTLILDKNMFHSRFPDGIGTLSLLVVLSVRKNRLNASLPESLGQLENLRVLDLSHNKLIDRPSSFGDEDIEAPVVEAHAREIDIDPSAPVVTQKSPLEVDTSAPDAPLDTPLHISPTHPLEVDTSAPDAPLDTPLHISPTHPLEVDTSAPDAPLDTPLHISPTHPLEVETSAPDPPQDTPLHVSHKRPHEVDTSAPDPLQDTPLHVSHKRPREDETTSPLIDTSPHVPPTSQSFASSHSFAFTPILLKTSTYEETPSTERVRPFVSFGFDSPSLPTVLKDKFDIDTNVDKMKDERDRGGPSRKVLKPTAKRFFFAFSWWMVIAARFCYDLKIPPSELTGAAKDDRDNFIVTYQKQYRIANELRNGEARLIPEWGIRQKNMGL</sequence>
<comment type="subcellular location">
    <subcellularLocation>
        <location evidence="1">Cell envelope</location>
    </subcellularLocation>
</comment>
<dbReference type="InterPro" id="IPR051848">
    <property type="entry name" value="PGIP"/>
</dbReference>
<evidence type="ECO:0000313" key="6">
    <source>
        <dbReference type="EMBL" id="KAK1395749.1"/>
    </source>
</evidence>
<evidence type="ECO:0000256" key="2">
    <source>
        <dbReference type="ARBA" id="ARBA00022737"/>
    </source>
</evidence>
<evidence type="ECO:0000256" key="3">
    <source>
        <dbReference type="SAM" id="MobiDB-lite"/>
    </source>
</evidence>
<keyword evidence="4" id="KW-0732">Signal</keyword>
<accession>A0AAD8N3X9</accession>
<dbReference type="InterPro" id="IPR055414">
    <property type="entry name" value="LRR_R13L4/SHOC2-like"/>
</dbReference>
<feature type="chain" id="PRO_5041977077" description="Disease resistance R13L4/SHOC-2-like LRR domain-containing protein" evidence="4">
    <location>
        <begin position="24"/>
        <end position="537"/>
    </location>
</feature>
<feature type="region of interest" description="Disordered" evidence="3">
    <location>
        <begin position="236"/>
        <end position="390"/>
    </location>
</feature>
<reference evidence="6" key="2">
    <citation type="submission" date="2023-05" db="EMBL/GenBank/DDBJ databases">
        <authorList>
            <person name="Schelkunov M.I."/>
        </authorList>
    </citation>
    <scope>NUCLEOTIDE SEQUENCE</scope>
    <source>
        <strain evidence="6">Hsosn_3</strain>
        <tissue evidence="6">Leaf</tissue>
    </source>
</reference>
<name>A0AAD8N3X9_9APIA</name>
<gene>
    <name evidence="6" type="ORF">POM88_005612</name>
</gene>
<dbReference type="InterPro" id="IPR032675">
    <property type="entry name" value="LRR_dom_sf"/>
</dbReference>